<dbReference type="Proteomes" id="UP000887576">
    <property type="component" value="Unplaced"/>
</dbReference>
<protein>
    <submittedName>
        <fullName evidence="2">BPTI/Kunitz inhibitor domain-containing protein</fullName>
    </submittedName>
</protein>
<proteinExistence type="predicted"/>
<reference evidence="2" key="1">
    <citation type="submission" date="2022-11" db="UniProtKB">
        <authorList>
            <consortium name="WormBaseParasite"/>
        </authorList>
    </citation>
    <scope>IDENTIFICATION</scope>
</reference>
<dbReference type="WBParaSite" id="JU765_v2.g19060.t1">
    <property type="protein sequence ID" value="JU765_v2.g19060.t1"/>
    <property type="gene ID" value="JU765_v2.g19060"/>
</dbReference>
<evidence type="ECO:0000313" key="1">
    <source>
        <dbReference type="Proteomes" id="UP000887576"/>
    </source>
</evidence>
<sequence>MGSAFYNPPELSGLSELAPEHVAHFPTKSDCRAGKSCSGCSNWFNENDVCDTDKQLPIYYCNDANVIEMNDGAYYICNAGKRLQARACPSGSFFSEGAGCQDPTKIAFRQAATSGSGRVGDICSFNTDCLSGMYCSAGLCTCLSTYILRESYCYEKINPNQPGCTYDIQCSAVWPNAKCNVDSGIGTCRCPENTHVARETRDGWVCVSLKDQGTGGTSPLYFICPLPEGAGFKIALNDPSPEMGSFPVGCTTGSSATVEPVAGLRGGAACIWPSSGEYVGDIYDCIHTAPSIKLQAQFPQSQYAPSADGVCCPSRALACVQPQVTGPNPTEPRWWYNSVTGTCQQFLWDPTATEAQYHSANNFRTIDHCESYCRDTCVRGSPQYSTEANVYAERPIHGCSTSVTCANEYQCTPVGSQHLCCPTPASICSSKGGRVFDLNPRNTIYHPGFTSHTSKEMIRFYYDPSSGKCQDFVYKGAGGNFNNFLSKHECEMFCSRLQCDRGNPLRIGEEAQRCQTNAQCPSSHECKADQGVCCPRKQTICSQPLRVGDCTENVKRYWYNAVSRQCQMFEFTGCQGNDNNFETILECQNFCKNAIPEPKCVQGQAYKDTFGNFVQCNHGTATCPPNYECYFDGNLWGCCPTKAYTCSLTADSGVQCGAGTTFKYFYNTQTQGCDTFQYNGCDGNSNNFAARETCEEYCGVGGCPNGGLPMRDHTGQLMVCTAQETCPGTHECVTVFISSNAINRCCPTKTHVCSLPPLQGTLCGSHQLTRYYFNIVTGQCSQFQYSGCDGNQNNFVSLSQCNNFCMSNSCPAGTVVYMDPNDHKPIICNEALKNSCPPNYDCTFNALMNNYVCCGSTDMGVCPETERAYVNAFDMSPKECMINMEGSCPSNYLCRFNLQRNKYYCCSSVNGKTCPAGRFLYRDPRNGSPLRCTIGKEMCPDGYACQSYLKGSFQGFCCSANAICPDDTEFLVDEASQQPRICTMGAFVSCPNGYTCRASHGSSEGFCCRGHTVSVNDGCPPGNYVYMQNNEIANCDPFNPPNAPCPGGYTCQWSTANQRYQCCGSRPLPVVERRKDGCPNSQIAYSDGDTVRVCSAGGQSCPIGDCSLEKVFVDGACLNRVEPGESCSHNKQCNGGSICDDGKCLCPKHMQLNGKYCQPIPTCTNDEILIDGICQRRVEIGERCLSSKQCPETTFCIAGRCNCKRGFVEENGKCISEEHVEEKMITEKPEIKNKPKSKALITKCFNPNMIAYRDPINDRVQFCSPMTPSCPPNYYCQLNAIKQQYICCGAPETRRSVQVRDVCPRGRIPYLLNGQPQKCSKSRCPKGYQCVYSGQDYYCCSQANTLTISTGKPRITHQRVDQCPWGSPLIYPATNTPVTCDPRMKTCPLGYSCEKSRTSRAFVCCSLRLRDEIGANGCPVNTVQVIRVVEDDQLEKKCVLFVLTDAIESRRDKRQTGSGRVGDACAFNTDCLTGMFCNAGLCTCLTTYIAAEKIEPGQPGCVYNEQCSSVWPEAFCDTSAGVGTCRCGDKKVERATRDGHVCLDVHDANENTLAITCPLPEGAGYTSALSDPNHPRQSDGPGPVLCNTESTVTSQTLGSDEIGDGNSACLFPSDNSYLADLYDCVEFVSVMDLTTAGYNEKANGICCPNRAFTCIQPTATGPNPSEPRWWYNAVTGMCQQFLWDPFASGAGEHSPNNFRTVEHCESFCRDACARGSPEYDVRATFIEESPVTGCSQSSTCGANYECKTIGSVQWCCPSVASVCGPVGGRPLDPSAHIRGTVYHPGVQKQGTAPSTRFFYDPNSGKCSAFTFNGAGGNYNNFMSRIDCELYCSRLQCERGNPLRIGEVTQNCQKSFEYTGCQGNDNNFETLMDCQTFCRNAAPEPRCAQGVAYKDHVGVFVSCSTNRAKSTCPANYECYFDGNMFGCCPTKAYTCSLPSNPGITCGPGISYKYYYNPSTLECESFQYNGCDGNSNNFATRAECEGFCGVGGCANGGSPLRDNNGGLISCSEKGDNCPPSHECQAVVIGNARSNRCCPSRAYICGLPPQQGSSLCSGGLTVVTRYYFNIVTKKCNTMIYNGCDGNPNNFASLNQCNNFCHAAACNAGDIVYLNPNSQEPITCNDEMQHNCPKNFVCQHDKLTDQNVCCGATDMGVCPEGEKAYINAMDMTVRECLINEQYSCPNDYLCRFNPQKNRYFCCSSVSKTKSYCPVGRTPYRELLTHQPTRCTMNTANSGCPDGYACQSELSGALQGYCCSVTDICPNKEEYYLDEMTMMPRACTIGQFVTCPNGYTCQASHDGVLGYCCKGVAFVGSSDGCPPGEIVYMERNEVVTCDPFNPQNQGCPSTECPANQVAFISISGNPQMCNMNGGAPCPDGYSCVKGKHGRELCCTGKNPCDLTQVYVNGECLNKVHVGERCYDQEQCLGGSKCTEEGRCACPGGMIFEDGECTKKSTVIKCPKNQVNVDNVCLPLVEVGGRCTSSYQCRGGSTCQNNVCKCPKNMVSRQGKCVAKEDKRSRPNPPVPEKRIPGPTLPAVKHVADVCPNPLRQYLYNGAPKNCLGGRSCPIGYRCTYSKKAKGYYCCSNSPIFTQQKPNNARGCPAGSPLLFPKTNTPVACTPETKCPNGYQCMKSTLGNHYQCCTVTVTQTGAPPASPPLSFPSYPAPQQKAPMSMSTFRMLQKWNEFGRKKELPMSFGSHRHSSVVQSAVQPPVQPPAFEPAIETETNSGENEPAVQRTSNVPTVEIKKHALIRSLPCPSYMVLVETEINNRPIKRCREFSLI</sequence>
<organism evidence="1 2">
    <name type="scientific">Panagrolaimus sp. JU765</name>
    <dbReference type="NCBI Taxonomy" id="591449"/>
    <lineage>
        <taxon>Eukaryota</taxon>
        <taxon>Metazoa</taxon>
        <taxon>Ecdysozoa</taxon>
        <taxon>Nematoda</taxon>
        <taxon>Chromadorea</taxon>
        <taxon>Rhabditida</taxon>
        <taxon>Tylenchina</taxon>
        <taxon>Panagrolaimomorpha</taxon>
        <taxon>Panagrolaimoidea</taxon>
        <taxon>Panagrolaimidae</taxon>
        <taxon>Panagrolaimus</taxon>
    </lineage>
</organism>
<accession>A0AC34QSW8</accession>
<evidence type="ECO:0000313" key="2">
    <source>
        <dbReference type="WBParaSite" id="JU765_v2.g19060.t1"/>
    </source>
</evidence>
<name>A0AC34QSW8_9BILA</name>